<evidence type="ECO:0000313" key="3">
    <source>
        <dbReference type="Proteomes" id="UP000002068"/>
    </source>
</evidence>
<gene>
    <name evidence="2" type="ordered locus">CD196_2966</name>
</gene>
<dbReference type="PANTHER" id="PTHR43415:SF3">
    <property type="entry name" value="GNAT-FAMILY ACETYLTRANSFERASE"/>
    <property type="match status" value="1"/>
</dbReference>
<reference evidence="2 3" key="1">
    <citation type="journal article" date="2009" name="Genome Biol.">
        <title>Comparative genome and phenotypic analysis of Clostridium difficile 027 strains provides insight into the evolution of a hypervirulent bacterium.</title>
        <authorList>
            <person name="Stabler R.A."/>
            <person name="He M."/>
            <person name="Dawson L."/>
            <person name="Martin M."/>
            <person name="Valiente E."/>
            <person name="Corton C."/>
            <person name="Lawley T.D."/>
            <person name="Sebaihia M."/>
            <person name="Quail M.A."/>
            <person name="Rose G."/>
            <person name="Gerding D.N."/>
            <person name="Gibert M."/>
            <person name="Popoff M.R."/>
            <person name="Parkhill J."/>
            <person name="Dougan G."/>
            <person name="Wren B.W."/>
        </authorList>
    </citation>
    <scope>NUCLEOTIDE SEQUENCE [LARGE SCALE GENOMIC DNA]</scope>
    <source>
        <strain evidence="2 3">CD196</strain>
    </source>
</reference>
<feature type="domain" description="N-acetyltransferase" evidence="1">
    <location>
        <begin position="50"/>
        <end position="190"/>
    </location>
</feature>
<accession>A0A0H3N629</accession>
<proteinExistence type="predicted"/>
<dbReference type="CDD" id="cd04301">
    <property type="entry name" value="NAT_SF"/>
    <property type="match status" value="1"/>
</dbReference>
<dbReference type="PROSITE" id="PS51186">
    <property type="entry name" value="GNAT"/>
    <property type="match status" value="1"/>
</dbReference>
<dbReference type="Pfam" id="PF00583">
    <property type="entry name" value="Acetyltransf_1"/>
    <property type="match status" value="1"/>
</dbReference>
<dbReference type="AlphaFoldDB" id="A0A0H3N629"/>
<organism evidence="2 3">
    <name type="scientific">Clostridioides difficile (strain CD196)</name>
    <name type="common">Peptoclostridium difficile</name>
    <dbReference type="NCBI Taxonomy" id="645462"/>
    <lineage>
        <taxon>Bacteria</taxon>
        <taxon>Bacillati</taxon>
        <taxon>Bacillota</taxon>
        <taxon>Clostridia</taxon>
        <taxon>Peptostreptococcales</taxon>
        <taxon>Peptostreptococcaceae</taxon>
        <taxon>Clostridioides</taxon>
    </lineage>
</organism>
<dbReference type="KEGG" id="cdc:CD196_2966"/>
<name>A0A0H3N629_CLODC</name>
<evidence type="ECO:0000313" key="2">
    <source>
        <dbReference type="EMBL" id="CBA65976.1"/>
    </source>
</evidence>
<protein>
    <submittedName>
        <fullName evidence="2">Acetyltransferase</fullName>
    </submittedName>
</protein>
<sequence length="190" mass="22301">MLVKFLKILWIDINSFTYFVKFKIPLITLNILIGGHMNLNKVKFTEEHAIEVTNWKYEGKYSIYNLPPWEEIKKKNFSLSKEDKRKNFISFINDNKELIGFINLLDEGSYVFFGIGIKPDYCGMGIGKEIISLGLQECRNKYSTKPIVLNVRTWNMRAVKCYKSQGFKIVETQVQKTHLGDGEFFVMRYQ</sequence>
<dbReference type="PANTHER" id="PTHR43415">
    <property type="entry name" value="SPERMIDINE N(1)-ACETYLTRANSFERASE"/>
    <property type="match status" value="1"/>
</dbReference>
<dbReference type="HOGENOM" id="CLU_114564_0_0_9"/>
<dbReference type="InterPro" id="IPR016181">
    <property type="entry name" value="Acyl_CoA_acyltransferase"/>
</dbReference>
<dbReference type="SUPFAM" id="SSF55729">
    <property type="entry name" value="Acyl-CoA N-acyltransferases (Nat)"/>
    <property type="match status" value="1"/>
</dbReference>
<dbReference type="GO" id="GO:0016747">
    <property type="term" value="F:acyltransferase activity, transferring groups other than amino-acyl groups"/>
    <property type="evidence" value="ECO:0007669"/>
    <property type="project" value="InterPro"/>
</dbReference>
<dbReference type="Proteomes" id="UP000002068">
    <property type="component" value="Chromosome"/>
</dbReference>
<dbReference type="InterPro" id="IPR000182">
    <property type="entry name" value="GNAT_dom"/>
</dbReference>
<evidence type="ECO:0000259" key="1">
    <source>
        <dbReference type="PROSITE" id="PS51186"/>
    </source>
</evidence>
<dbReference type="EMBL" id="FN538970">
    <property type="protein sequence ID" value="CBA65976.1"/>
    <property type="molecule type" value="Genomic_DNA"/>
</dbReference>
<dbReference type="Gene3D" id="3.40.630.30">
    <property type="match status" value="1"/>
</dbReference>